<dbReference type="GO" id="GO:0004386">
    <property type="term" value="F:helicase activity"/>
    <property type="evidence" value="ECO:0007669"/>
    <property type="project" value="UniProtKB-KW"/>
</dbReference>
<dbReference type="AlphaFoldDB" id="A0A0L0MZQ5"/>
<dbReference type="InterPro" id="IPR045055">
    <property type="entry name" value="DNA2/NAM7-like"/>
</dbReference>
<keyword evidence="3" id="KW-0347">Helicase</keyword>
<dbReference type="PANTHER" id="PTHR10887:SF322">
    <property type="entry name" value="HELICASE MOV-10"/>
    <property type="match status" value="1"/>
</dbReference>
<dbReference type="EMBL" id="LFRF01000039">
    <property type="protein sequence ID" value="KND87276.1"/>
    <property type="molecule type" value="Genomic_DNA"/>
</dbReference>
<accession>A0A0L0MZQ5</accession>
<evidence type="ECO:0000313" key="3">
    <source>
        <dbReference type="EMBL" id="KND87276.1"/>
    </source>
</evidence>
<dbReference type="SUPFAM" id="SSF52540">
    <property type="entry name" value="P-loop containing nucleoside triphosphate hydrolases"/>
    <property type="match status" value="1"/>
</dbReference>
<protein>
    <submittedName>
        <fullName evidence="3">Putative ATP-dependent helicase</fullName>
    </submittedName>
</protein>
<evidence type="ECO:0000259" key="2">
    <source>
        <dbReference type="Pfam" id="PF13087"/>
    </source>
</evidence>
<keyword evidence="4" id="KW-1185">Reference proteome</keyword>
<evidence type="ECO:0000259" key="1">
    <source>
        <dbReference type="Pfam" id="PF13086"/>
    </source>
</evidence>
<name>A0A0L0MZQ5_TOLOC</name>
<sequence>MTAHSDSGVKVLPREPVAPLFAFPEQDEFVWRHEQGTLIELHNEQEAIKRMNEKRSPLKAWPIAPIPGLTTSFTKSWLFLVKIPSAEPNVAFPTLTDRFTIDMESKIDRPEGTFSLVHMPAARVQNPYEGLENVVDSSIKKCAAFKVDVPRSWQSDDGVNIELDLMSNFQTASSISDAGNLTADYQKCQIITIKWDTCSLTFEAELAALRHLTDEHRLEELKPHKMSMKAFQMIRDFNNVPFIHSRDLFEEFPQLKNPAHFSHRIPRVLVDKFKAMNADHRAAFEGLKDIPNNLYFVNGCPGAGKTEWNMVLSAIIQSKKSPKGRRPHTPILFLVDINKTVDDAANRYHSLCKAAGLKLRIIRMHGWPYEMRNSNKLNKGGPKGQQETESELDFTKKFLTIASLSRHTTPGRNPNVAPTLDEASWEYFDRHQDGCFPGLKKLLAKMESGEVLGTEDWKCIRRQVSFLYRTVLSQTDFIATTPVASYGGFSRLFEPDVIFMDEAPHARELTTLIPIAYYSPLAWIFTGDVKQTRPFVKSTGKRDMESDGMKFNPFAEQLRVSTMARAAAVNALNSKLLVNKRAYGNLHRLPSKMFYGAEMTSGHDGASMYPPSAQHLKEYLKKLGGVPDVDENRVVVRLKESQEMMHRDSFWNPAHHEWLLQQVQDLLRDEAFHTVSGPAGAEGSIMIATPYSTAARQYNADVRKWPKEWQDRVEVLTVDKAQGNQADVVFLDMVRTIKAGFMDDAQRLNVAITRARQAEVIIMHHRMTMRYVRGDTRVKTQYLTQVWDDAVEGRRMFSL</sequence>
<dbReference type="GO" id="GO:0035194">
    <property type="term" value="P:regulatory ncRNA-mediated post-transcriptional gene silencing"/>
    <property type="evidence" value="ECO:0007669"/>
    <property type="project" value="TreeGrafter"/>
</dbReference>
<keyword evidence="3" id="KW-0378">Hydrolase</keyword>
<proteinExistence type="predicted"/>
<reference evidence="3 4" key="1">
    <citation type="journal article" date="2015" name="BMC Genomics">
        <title>The genome of the truffle-parasite Tolypocladium ophioglossoides and the evolution of antifungal peptaibiotics.</title>
        <authorList>
            <person name="Quandt C.A."/>
            <person name="Bushley K.E."/>
            <person name="Spatafora J.W."/>
        </authorList>
    </citation>
    <scope>NUCLEOTIDE SEQUENCE [LARGE SCALE GENOMIC DNA]</scope>
    <source>
        <strain evidence="3 4">CBS 100239</strain>
    </source>
</reference>
<dbReference type="InterPro" id="IPR027417">
    <property type="entry name" value="P-loop_NTPase"/>
</dbReference>
<dbReference type="Pfam" id="PF13086">
    <property type="entry name" value="AAA_11"/>
    <property type="match status" value="1"/>
</dbReference>
<dbReference type="STRING" id="1163406.A0A0L0MZQ5"/>
<dbReference type="InterPro" id="IPR041679">
    <property type="entry name" value="DNA2/NAM7-like_C"/>
</dbReference>
<dbReference type="PANTHER" id="PTHR10887">
    <property type="entry name" value="DNA2/NAM7 HELICASE FAMILY"/>
    <property type="match status" value="1"/>
</dbReference>
<dbReference type="InterPro" id="IPR041677">
    <property type="entry name" value="DNA2/NAM7_AAA_11"/>
</dbReference>
<evidence type="ECO:0000313" key="4">
    <source>
        <dbReference type="Proteomes" id="UP000036947"/>
    </source>
</evidence>
<keyword evidence="3" id="KW-0547">Nucleotide-binding</keyword>
<dbReference type="OrthoDB" id="6513042at2759"/>
<dbReference type="Gene3D" id="3.40.50.300">
    <property type="entry name" value="P-loop containing nucleotide triphosphate hydrolases"/>
    <property type="match status" value="2"/>
</dbReference>
<organism evidence="3 4">
    <name type="scientific">Tolypocladium ophioglossoides (strain CBS 100239)</name>
    <name type="common">Snaketongue truffleclub</name>
    <name type="synonym">Elaphocordyceps ophioglossoides</name>
    <dbReference type="NCBI Taxonomy" id="1163406"/>
    <lineage>
        <taxon>Eukaryota</taxon>
        <taxon>Fungi</taxon>
        <taxon>Dikarya</taxon>
        <taxon>Ascomycota</taxon>
        <taxon>Pezizomycotina</taxon>
        <taxon>Sordariomycetes</taxon>
        <taxon>Hypocreomycetidae</taxon>
        <taxon>Hypocreales</taxon>
        <taxon>Ophiocordycipitaceae</taxon>
        <taxon>Tolypocladium</taxon>
    </lineage>
</organism>
<feature type="domain" description="DNA2/NAM7 helicase-like C-terminal" evidence="2">
    <location>
        <begin position="561"/>
        <end position="764"/>
    </location>
</feature>
<feature type="domain" description="DNA2/NAM7 helicase helicase" evidence="1">
    <location>
        <begin position="292"/>
        <end position="538"/>
    </location>
</feature>
<dbReference type="GO" id="GO:0005829">
    <property type="term" value="C:cytosol"/>
    <property type="evidence" value="ECO:0007669"/>
    <property type="project" value="TreeGrafter"/>
</dbReference>
<dbReference type="Proteomes" id="UP000036947">
    <property type="component" value="Unassembled WGS sequence"/>
</dbReference>
<comment type="caution">
    <text evidence="3">The sequence shown here is derived from an EMBL/GenBank/DDBJ whole genome shotgun (WGS) entry which is preliminary data.</text>
</comment>
<gene>
    <name evidence="3" type="ORF">TOPH_08091</name>
</gene>
<dbReference type="Pfam" id="PF13087">
    <property type="entry name" value="AAA_12"/>
    <property type="match status" value="1"/>
</dbReference>
<keyword evidence="3" id="KW-0067">ATP-binding</keyword>